<dbReference type="InterPro" id="IPR011990">
    <property type="entry name" value="TPR-like_helical_dom_sf"/>
</dbReference>
<sequence length="335" mass="36931">MSRQPCPHRIERRLLRNVALSFTALSLTVLGGCRMGVPIHVWSPAELQSTVGKSVLVPELVGPKAVTDPIHEQLVQSAPTGVGQQTQLLSGPEVLSALQSSPEQTIALVSYDQNDTSDLALAEAARRQNIDFILRGEVLPDRRPRQIPEAGQRISISWRLTPVSTAATANAMAEAGRPVVVDLQAALERYPDLGLLSDPEQALQAAVVRQTLPLITPSVRRGRVQLEIPYLLPGTKAIRRGNALAMAGRWQAAEEAWQEVQQRYPFSSVAVHNLAVAAAARQDFSTAKRLARKAVRMKPSALHKETLIWIERTQRDYHEAFDLPDPPEGWFLTRE</sequence>
<organism evidence="1 2">
    <name type="scientific">Roseiconus nitratireducens</name>
    <dbReference type="NCBI Taxonomy" id="2605748"/>
    <lineage>
        <taxon>Bacteria</taxon>
        <taxon>Pseudomonadati</taxon>
        <taxon>Planctomycetota</taxon>
        <taxon>Planctomycetia</taxon>
        <taxon>Pirellulales</taxon>
        <taxon>Pirellulaceae</taxon>
        <taxon>Roseiconus</taxon>
    </lineage>
</organism>
<protein>
    <submittedName>
        <fullName evidence="1">Uncharacterized protein</fullName>
    </submittedName>
</protein>
<dbReference type="AlphaFoldDB" id="A0A5M6DB74"/>
<reference evidence="1 2" key="1">
    <citation type="submission" date="2019-08" db="EMBL/GenBank/DDBJ databases">
        <authorList>
            <person name="Dhanesh K."/>
            <person name="Kumar G."/>
            <person name="Sasikala C."/>
            <person name="Venkata Ramana C."/>
        </authorList>
    </citation>
    <scope>NUCLEOTIDE SEQUENCE [LARGE SCALE GENOMIC DNA]</scope>
    <source>
        <strain evidence="1 2">JC645</strain>
    </source>
</reference>
<dbReference type="Gene3D" id="1.25.40.10">
    <property type="entry name" value="Tetratricopeptide repeat domain"/>
    <property type="match status" value="1"/>
</dbReference>
<name>A0A5M6DB74_9BACT</name>
<dbReference type="Proteomes" id="UP000324479">
    <property type="component" value="Unassembled WGS sequence"/>
</dbReference>
<proteinExistence type="predicted"/>
<dbReference type="PROSITE" id="PS51257">
    <property type="entry name" value="PROKAR_LIPOPROTEIN"/>
    <property type="match status" value="1"/>
</dbReference>
<accession>A0A5M6DB74</accession>
<gene>
    <name evidence="1" type="ORF">FYK55_09950</name>
</gene>
<keyword evidence="2" id="KW-1185">Reference proteome</keyword>
<dbReference type="RefSeq" id="WP_150076237.1">
    <property type="nucleotide sequence ID" value="NZ_VWOX01000004.1"/>
</dbReference>
<evidence type="ECO:0000313" key="2">
    <source>
        <dbReference type="Proteomes" id="UP000324479"/>
    </source>
</evidence>
<dbReference type="EMBL" id="VWOX01000004">
    <property type="protein sequence ID" value="KAA5544623.1"/>
    <property type="molecule type" value="Genomic_DNA"/>
</dbReference>
<comment type="caution">
    <text evidence="1">The sequence shown here is derived from an EMBL/GenBank/DDBJ whole genome shotgun (WGS) entry which is preliminary data.</text>
</comment>
<evidence type="ECO:0000313" key="1">
    <source>
        <dbReference type="EMBL" id="KAA5544623.1"/>
    </source>
</evidence>
<dbReference type="SUPFAM" id="SSF48452">
    <property type="entry name" value="TPR-like"/>
    <property type="match status" value="1"/>
</dbReference>